<keyword evidence="1 6" id="KW-0808">Transferase</keyword>
<reference evidence="9 12" key="1">
    <citation type="submission" date="2018-08" db="EMBL/GenBank/DDBJ databases">
        <title>Analysis of the genomic diversity of Mexican Acinetobacter haemolyticus clinical isolates.</title>
        <authorList>
            <person name="Castro-Jaimes S."/>
            <person name="Cevallos M.A."/>
        </authorList>
    </citation>
    <scope>NUCLEOTIDE SEQUENCE [LARGE SCALE GENOMIC DNA]</scope>
    <source>
        <strain evidence="9 12">AN43</strain>
    </source>
</reference>
<dbReference type="InterPro" id="IPR017437">
    <property type="entry name" value="ATP-NAD_kinase_PpnK-typ_C"/>
</dbReference>
<dbReference type="Proteomes" id="UP000294395">
    <property type="component" value="Chromosome"/>
</dbReference>
<dbReference type="GO" id="GO:0019674">
    <property type="term" value="P:NAD+ metabolic process"/>
    <property type="evidence" value="ECO:0007669"/>
    <property type="project" value="InterPro"/>
</dbReference>
<evidence type="ECO:0000256" key="3">
    <source>
        <dbReference type="ARBA" id="ARBA00022857"/>
    </source>
</evidence>
<dbReference type="EMBL" id="CP038009">
    <property type="protein sequence ID" value="QBQ16454.1"/>
    <property type="molecule type" value="Genomic_DNA"/>
</dbReference>
<sequence length="314" mass="34812">MICENRNGATFFVQISHKSFRNIGLIGRPDKYSVVETLCLIHDHLITLGLNPVFDQETSQLVPYSHGQTVSRNLLGEVVDLVVVVGGDGSLLHAARALVRYNTPVIGINRGRLGFLTDIKPAEAIFKLDQVLQGQFQLDRRFLLEMEVRTNNETIYDAIALNDVVLHSGRSVHMIDFELSIDGQYVYRQHSDGLIVSTPTGSTAYALSGGGPILHPSMDAIALVPMHPHTLSSRPIVVGGHSEVKITIRENRVLPMVSADGQHSVALNVGDTVHIRKHPFKLSLLHPPGYDFYMACRTKLGWNQDFESFQQDES</sequence>
<dbReference type="GO" id="GO:0006741">
    <property type="term" value="P:NADP+ biosynthetic process"/>
    <property type="evidence" value="ECO:0007669"/>
    <property type="project" value="UniProtKB-UniRule"/>
</dbReference>
<proteinExistence type="inferred from homology"/>
<dbReference type="GO" id="GO:0046872">
    <property type="term" value="F:metal ion binding"/>
    <property type="evidence" value="ECO:0007669"/>
    <property type="project" value="UniProtKB-UniRule"/>
</dbReference>
<comment type="cofactor">
    <cofactor evidence="6">
        <name>a divalent metal cation</name>
        <dbReference type="ChEBI" id="CHEBI:60240"/>
    </cofactor>
</comment>
<reference evidence="7 11" key="3">
    <citation type="submission" date="2019-12" db="EMBL/GenBank/DDBJ databases">
        <title>Acinetobacter haemolyticus comparative genomics.</title>
        <authorList>
            <person name="Castro-Jaimes S."/>
            <person name="Bello-Lopez E."/>
            <person name="Velazquez-Acosta C."/>
            <person name="Volkow-Fernandez P."/>
            <person name="Lozano-Zarain P."/>
            <person name="Castillo Ramirez S."/>
            <person name="Cevallos M.A."/>
        </authorList>
    </citation>
    <scope>NUCLEOTIDE SEQUENCE [LARGE SCALE GENOMIC DNA]</scope>
    <source>
        <strain evidence="7 11">AN10</strain>
    </source>
</reference>
<feature type="binding site" evidence="6">
    <location>
        <position position="190"/>
    </location>
    <ligand>
        <name>NAD(+)</name>
        <dbReference type="ChEBI" id="CHEBI:57540"/>
    </ligand>
</feature>
<feature type="active site" description="Proton acceptor" evidence="6">
    <location>
        <position position="88"/>
    </location>
</feature>
<dbReference type="GO" id="GO:0051287">
    <property type="term" value="F:NAD binding"/>
    <property type="evidence" value="ECO:0007669"/>
    <property type="project" value="UniProtKB-ARBA"/>
</dbReference>
<feature type="binding site" evidence="6">
    <location>
        <begin position="88"/>
        <end position="89"/>
    </location>
    <ligand>
        <name>NAD(+)</name>
        <dbReference type="ChEBI" id="CHEBI:57540"/>
    </ligand>
</feature>
<feature type="binding site" evidence="6">
    <location>
        <position position="173"/>
    </location>
    <ligand>
        <name>NAD(+)</name>
        <dbReference type="ChEBI" id="CHEBI:57540"/>
    </ligand>
</feature>
<evidence type="ECO:0000313" key="10">
    <source>
        <dbReference type="Proteomes" id="UP000294395"/>
    </source>
</evidence>
<evidence type="ECO:0000313" key="12">
    <source>
        <dbReference type="Proteomes" id="UP000463868"/>
    </source>
</evidence>
<comment type="caution">
    <text evidence="6">Lacks conserved residue(s) required for the propagation of feature annotation.</text>
</comment>
<comment type="subcellular location">
    <subcellularLocation>
        <location evidence="6">Cytoplasm</location>
    </subcellularLocation>
</comment>
<feature type="binding site" evidence="6">
    <location>
        <begin position="203"/>
        <end position="208"/>
    </location>
    <ligand>
        <name>NAD(+)</name>
        <dbReference type="ChEBI" id="CHEBI:57540"/>
    </ligand>
</feature>
<dbReference type="OrthoDB" id="9774737at2"/>
<dbReference type="NCBIfam" id="NF002306">
    <property type="entry name" value="PRK01231.1"/>
    <property type="match status" value="1"/>
</dbReference>
<evidence type="ECO:0000256" key="4">
    <source>
        <dbReference type="ARBA" id="ARBA00023027"/>
    </source>
</evidence>
<dbReference type="KEGG" id="ahl:AHTJS_09245"/>
<dbReference type="GO" id="GO:0005524">
    <property type="term" value="F:ATP binding"/>
    <property type="evidence" value="ECO:0007669"/>
    <property type="project" value="UniProtKB-KW"/>
</dbReference>
<evidence type="ECO:0000256" key="5">
    <source>
        <dbReference type="ARBA" id="ARBA00047925"/>
    </source>
</evidence>
<dbReference type="InterPro" id="IPR016064">
    <property type="entry name" value="NAD/diacylglycerol_kinase_sf"/>
</dbReference>
<keyword evidence="6" id="KW-0067">ATP-binding</keyword>
<dbReference type="GO" id="GO:0003951">
    <property type="term" value="F:NAD+ kinase activity"/>
    <property type="evidence" value="ECO:0007669"/>
    <property type="project" value="UniProtKB-UniRule"/>
</dbReference>
<keyword evidence="6" id="KW-0547">Nucleotide-binding</keyword>
<keyword evidence="2 6" id="KW-0418">Kinase</keyword>
<keyword evidence="3 6" id="KW-0521">NADP</keyword>
<dbReference type="HAMAP" id="MF_00361">
    <property type="entry name" value="NAD_kinase"/>
    <property type="match status" value="1"/>
</dbReference>
<feature type="binding site" evidence="6">
    <location>
        <begin position="162"/>
        <end position="163"/>
    </location>
    <ligand>
        <name>NAD(+)</name>
        <dbReference type="ChEBI" id="CHEBI:57540"/>
    </ligand>
</feature>
<dbReference type="GO" id="GO:0005737">
    <property type="term" value="C:cytoplasm"/>
    <property type="evidence" value="ECO:0007669"/>
    <property type="project" value="UniProtKB-SubCell"/>
</dbReference>
<comment type="similarity">
    <text evidence="6">Belongs to the NAD kinase family.</text>
</comment>
<organism evidence="7 11">
    <name type="scientific">Acinetobacter haemolyticus</name>
    <dbReference type="NCBI Taxonomy" id="29430"/>
    <lineage>
        <taxon>Bacteria</taxon>
        <taxon>Pseudomonadati</taxon>
        <taxon>Pseudomonadota</taxon>
        <taxon>Gammaproteobacteria</taxon>
        <taxon>Moraxellales</taxon>
        <taxon>Moraxellaceae</taxon>
        <taxon>Acinetobacter</taxon>
    </lineage>
</organism>
<dbReference type="Gene3D" id="3.40.50.10330">
    <property type="entry name" value="Probable inorganic polyphosphate/atp-NAD kinase, domain 1"/>
    <property type="match status" value="1"/>
</dbReference>
<evidence type="ECO:0000256" key="1">
    <source>
        <dbReference type="ARBA" id="ARBA00022679"/>
    </source>
</evidence>
<feature type="binding site" evidence="6">
    <location>
        <position position="192"/>
    </location>
    <ligand>
        <name>NAD(+)</name>
        <dbReference type="ChEBI" id="CHEBI:57540"/>
    </ligand>
</feature>
<feature type="binding site" evidence="6">
    <location>
        <position position="93"/>
    </location>
    <ligand>
        <name>NAD(+)</name>
        <dbReference type="ChEBI" id="CHEBI:57540"/>
    </ligand>
</feature>
<evidence type="ECO:0000256" key="6">
    <source>
        <dbReference type="HAMAP-Rule" id="MF_00361"/>
    </source>
</evidence>
<reference evidence="8 10" key="2">
    <citation type="submission" date="2019-03" db="EMBL/GenBank/DDBJ databases">
        <title>Complete genome sequence of two outbreak-associated Acinetobacter haemolyticus strains.</title>
        <authorList>
            <person name="Bai L."/>
            <person name="Zhang S.-C."/>
            <person name="Deng Y."/>
            <person name="Song C.-C."/>
            <person name="Kang G.-B."/>
            <person name="Dong Y."/>
            <person name="Wang Y."/>
            <person name="Gao F."/>
            <person name="Huang H."/>
        </authorList>
    </citation>
    <scope>NUCLEOTIDE SEQUENCE [LARGE SCALE GENOMIC DNA]</scope>
    <source>
        <strain evidence="8 10">TJR01</strain>
    </source>
</reference>
<dbReference type="SUPFAM" id="SSF111331">
    <property type="entry name" value="NAD kinase/diacylglycerol kinase-like"/>
    <property type="match status" value="1"/>
</dbReference>
<dbReference type="EMBL" id="WTTO01000040">
    <property type="protein sequence ID" value="NAR74259.1"/>
    <property type="molecule type" value="Genomic_DNA"/>
</dbReference>
<dbReference type="EC" id="2.7.1.23" evidence="6"/>
<dbReference type="InterPro" id="IPR017438">
    <property type="entry name" value="ATP-NAD_kinase_N"/>
</dbReference>
<evidence type="ECO:0000313" key="8">
    <source>
        <dbReference type="EMBL" id="QBQ16454.1"/>
    </source>
</evidence>
<keyword evidence="6" id="KW-0963">Cytoplasm</keyword>
<dbReference type="STRING" id="29430.AHTJS_09245"/>
<comment type="function">
    <text evidence="6">Involved in the regulation of the intracellular balance of NAD and NADP, and is a key enzyme in the biosynthesis of NADP. Catalyzes specifically the phosphorylation on 2'-hydroxyl of the adenosine moiety of NAD to yield NADP.</text>
</comment>
<dbReference type="InterPro" id="IPR002504">
    <property type="entry name" value="NADK"/>
</dbReference>
<evidence type="ECO:0000313" key="11">
    <source>
        <dbReference type="Proteomes" id="UP000451048"/>
    </source>
</evidence>
<keyword evidence="4 6" id="KW-0520">NAD</keyword>
<dbReference type="Gene3D" id="2.60.200.30">
    <property type="entry name" value="Probable inorganic polyphosphate/atp-NAD kinase, domain 2"/>
    <property type="match status" value="1"/>
</dbReference>
<name>A0A1L6KN89_ACIHA</name>
<evidence type="ECO:0000313" key="9">
    <source>
        <dbReference type="EMBL" id="QHI13597.1"/>
    </source>
</evidence>
<evidence type="ECO:0000256" key="2">
    <source>
        <dbReference type="ARBA" id="ARBA00022777"/>
    </source>
</evidence>
<dbReference type="Pfam" id="PF01513">
    <property type="entry name" value="NAD_kinase"/>
    <property type="match status" value="1"/>
</dbReference>
<dbReference type="PANTHER" id="PTHR20275:SF0">
    <property type="entry name" value="NAD KINASE"/>
    <property type="match status" value="1"/>
</dbReference>
<protein>
    <recommendedName>
        <fullName evidence="6">NAD kinase</fullName>
        <ecNumber evidence="6">2.7.1.23</ecNumber>
    </recommendedName>
    <alternativeName>
        <fullName evidence="6">ATP-dependent NAD kinase</fullName>
    </alternativeName>
</protein>
<comment type="catalytic activity">
    <reaction evidence="5 6">
        <text>NAD(+) + ATP = ADP + NADP(+) + H(+)</text>
        <dbReference type="Rhea" id="RHEA:18629"/>
        <dbReference type="ChEBI" id="CHEBI:15378"/>
        <dbReference type="ChEBI" id="CHEBI:30616"/>
        <dbReference type="ChEBI" id="CHEBI:57540"/>
        <dbReference type="ChEBI" id="CHEBI:58349"/>
        <dbReference type="ChEBI" id="CHEBI:456216"/>
        <dbReference type="EC" id="2.7.1.23"/>
    </reaction>
</comment>
<dbReference type="Pfam" id="PF20143">
    <property type="entry name" value="NAD_kinase_C"/>
    <property type="match status" value="1"/>
</dbReference>
<dbReference type="Proteomes" id="UP000451048">
    <property type="component" value="Unassembled WGS sequence"/>
</dbReference>
<feature type="binding site" evidence="6">
    <location>
        <position position="262"/>
    </location>
    <ligand>
        <name>NAD(+)</name>
        <dbReference type="ChEBI" id="CHEBI:57540"/>
    </ligand>
</feature>
<evidence type="ECO:0000313" key="7">
    <source>
        <dbReference type="EMBL" id="NAR74259.1"/>
    </source>
</evidence>
<dbReference type="PANTHER" id="PTHR20275">
    <property type="entry name" value="NAD KINASE"/>
    <property type="match status" value="1"/>
</dbReference>
<dbReference type="AlphaFoldDB" id="A0A1L6KN89"/>
<gene>
    <name evidence="6" type="primary">nadK</name>
    <name evidence="9" type="ORF">AhaeAN43_09510</name>
    <name evidence="8" type="ORF">AHTJR_09240</name>
    <name evidence="7" type="ORF">GPS52_12310</name>
</gene>
<accession>A0A1L6KN89</accession>
<dbReference type="Proteomes" id="UP000463868">
    <property type="component" value="Chromosome"/>
</dbReference>
<dbReference type="EMBL" id="CP031976">
    <property type="protein sequence ID" value="QHI13597.1"/>
    <property type="molecule type" value="Genomic_DNA"/>
</dbReference>